<feature type="domain" description="BIG2" evidence="2">
    <location>
        <begin position="36"/>
        <end position="117"/>
    </location>
</feature>
<evidence type="ECO:0000256" key="1">
    <source>
        <dbReference type="SAM" id="SignalP"/>
    </source>
</evidence>
<dbReference type="KEGG" id="knv:Pan216_29670"/>
<dbReference type="Pfam" id="PF07583">
    <property type="entry name" value="PSCyt2"/>
    <property type="match status" value="1"/>
</dbReference>
<dbReference type="InterPro" id="IPR008964">
    <property type="entry name" value="Invasin/intimin_cell_adhesion"/>
</dbReference>
<dbReference type="InterPro" id="IPR011444">
    <property type="entry name" value="DUF1549"/>
</dbReference>
<dbReference type="PANTHER" id="PTHR35889">
    <property type="entry name" value="CYCLOINULO-OLIGOSACCHARIDE FRUCTANOTRANSFERASE-RELATED"/>
    <property type="match status" value="1"/>
</dbReference>
<dbReference type="Pfam" id="PF07587">
    <property type="entry name" value="PSD1"/>
    <property type="match status" value="1"/>
</dbReference>
<evidence type="ECO:0000313" key="3">
    <source>
        <dbReference type="EMBL" id="QDU62101.1"/>
    </source>
</evidence>
<name>A0A518B546_9BACT</name>
<feature type="chain" id="PRO_5021922999" evidence="1">
    <location>
        <begin position="26"/>
        <end position="823"/>
    </location>
</feature>
<proteinExistence type="predicted"/>
<protein>
    <submittedName>
        <fullName evidence="3">Bacterial Ig-like domain (Group 2)</fullName>
    </submittedName>
</protein>
<dbReference type="Proteomes" id="UP000317093">
    <property type="component" value="Chromosome"/>
</dbReference>
<accession>A0A518B546</accession>
<feature type="signal peptide" evidence="1">
    <location>
        <begin position="1"/>
        <end position="25"/>
    </location>
</feature>
<dbReference type="PANTHER" id="PTHR35889:SF3">
    <property type="entry name" value="F-BOX DOMAIN-CONTAINING PROTEIN"/>
    <property type="match status" value="1"/>
</dbReference>
<reference evidence="3 4" key="1">
    <citation type="submission" date="2019-02" db="EMBL/GenBank/DDBJ databases">
        <title>Deep-cultivation of Planctomycetes and their phenomic and genomic characterization uncovers novel biology.</title>
        <authorList>
            <person name="Wiegand S."/>
            <person name="Jogler M."/>
            <person name="Boedeker C."/>
            <person name="Pinto D."/>
            <person name="Vollmers J."/>
            <person name="Rivas-Marin E."/>
            <person name="Kohn T."/>
            <person name="Peeters S.H."/>
            <person name="Heuer A."/>
            <person name="Rast P."/>
            <person name="Oberbeckmann S."/>
            <person name="Bunk B."/>
            <person name="Jeske O."/>
            <person name="Meyerdierks A."/>
            <person name="Storesund J.E."/>
            <person name="Kallscheuer N."/>
            <person name="Luecker S."/>
            <person name="Lage O.M."/>
            <person name="Pohl T."/>
            <person name="Merkel B.J."/>
            <person name="Hornburger P."/>
            <person name="Mueller R.-W."/>
            <person name="Bruemmer F."/>
            <person name="Labrenz M."/>
            <person name="Spormann A.M."/>
            <person name="Op den Camp H."/>
            <person name="Overmann J."/>
            <person name="Amann R."/>
            <person name="Jetten M.S.M."/>
            <person name="Mascher T."/>
            <person name="Medema M.H."/>
            <person name="Devos D.P."/>
            <person name="Kaster A.-K."/>
            <person name="Ovreas L."/>
            <person name="Rohde M."/>
            <person name="Galperin M.Y."/>
            <person name="Jogler C."/>
        </authorList>
    </citation>
    <scope>NUCLEOTIDE SEQUENCE [LARGE SCALE GENOMIC DNA]</scope>
    <source>
        <strain evidence="3 4">Pan216</strain>
    </source>
</reference>
<dbReference type="EMBL" id="CP036279">
    <property type="protein sequence ID" value="QDU62101.1"/>
    <property type="molecule type" value="Genomic_DNA"/>
</dbReference>
<keyword evidence="1" id="KW-0732">Signal</keyword>
<dbReference type="InterPro" id="IPR003343">
    <property type="entry name" value="Big_2"/>
</dbReference>
<sequence precursor="true">MNSKSVGILVALAGAALFLSSATRADAPKPAATTSRPDGIALLPAQVRLHGPRASQQLIVERVGGGRYVGQIGEGVTITSSNPKIVTIKEGRAFPVGDGTATLTASAGSHQATATVVVEKSGAPYDWSFRNHVQSVLTKTGCNSGACHGAQAGKKGFKLSLRGYDSEGDFDVITRQARGRRVSRTDPGRSLLLTKATATMPHGGGPRIEPGSLEYDVVSDWIAGGCIPPTEDDAEIERIEFVPPAAILQPKDKQQLVVLAHFSDGHVEDVTGWSKYTTANGDVATIDDEGLLTVTGNGEGAISAWYLNKLAKAAITSPYNNAIDDYVFENAIKRNFIDELVLDKLRQLQIPPSPRSSDDEFIRRLSIDLIGTLPTREETIAFINDDSPDKRDRLIDELLERPEFVDYWSMRLSDLLLVNSEKLKPEAMWAYYNWVRRQVARNTPWDEFVRQLVTAQGSTLENGAANFFVLHQDPLELTETVSVAFLGMSINCARCHNHPLEKWTNDQYFGMVNMMARVRRKNGPGTGNVIVFSDTRGDIIQPLTGKPQAPRPLDAKALDLDDPADRRIALANWLTSPENPHFAKSITNRVWSYLMGTGMVEKVDDVRLTNPASNEKLFAALADHFIEQDFDLKKLMRTIVQSQTYQRTSVPVTGNEGDDRFYSRYYPRRLLAEVIIDAISQVTDVPTQFKGYPASWRAIQLPDSNVPSYFLESFGRPNREVTSEDERSDAMGMVQILHITNGDTINKKLQAKGNRIDKLLASKKPMSEMIDDIFLAALSRQPTAKEREQLLAAYQESGKGQDRAFLEDLVWGVCSSKEFLFNH</sequence>
<evidence type="ECO:0000259" key="2">
    <source>
        <dbReference type="SMART" id="SM00635"/>
    </source>
</evidence>
<keyword evidence="4" id="KW-1185">Reference proteome</keyword>
<dbReference type="SUPFAM" id="SSF49373">
    <property type="entry name" value="Invasin/intimin cell-adhesion fragments"/>
    <property type="match status" value="1"/>
</dbReference>
<dbReference type="Gene3D" id="2.60.40.1080">
    <property type="match status" value="2"/>
</dbReference>
<dbReference type="RefSeq" id="WP_145258603.1">
    <property type="nucleotide sequence ID" value="NZ_CP036279.1"/>
</dbReference>
<dbReference type="InterPro" id="IPR022655">
    <property type="entry name" value="DUF1553"/>
</dbReference>
<organism evidence="3 4">
    <name type="scientific">Kolteria novifilia</name>
    <dbReference type="NCBI Taxonomy" id="2527975"/>
    <lineage>
        <taxon>Bacteria</taxon>
        <taxon>Pseudomonadati</taxon>
        <taxon>Planctomycetota</taxon>
        <taxon>Planctomycetia</taxon>
        <taxon>Kolteriales</taxon>
        <taxon>Kolteriaceae</taxon>
        <taxon>Kolteria</taxon>
    </lineage>
</organism>
<dbReference type="OrthoDB" id="289126at2"/>
<dbReference type="AlphaFoldDB" id="A0A518B546"/>
<dbReference type="SMART" id="SM00635">
    <property type="entry name" value="BID_2"/>
    <property type="match status" value="2"/>
</dbReference>
<feature type="domain" description="BIG2" evidence="2">
    <location>
        <begin position="235"/>
        <end position="316"/>
    </location>
</feature>
<gene>
    <name evidence="3" type="ORF">Pan216_29670</name>
</gene>
<evidence type="ECO:0000313" key="4">
    <source>
        <dbReference type="Proteomes" id="UP000317093"/>
    </source>
</evidence>